<evidence type="ECO:0000259" key="1">
    <source>
        <dbReference type="Pfam" id="PF13186"/>
    </source>
</evidence>
<protein>
    <submittedName>
        <fullName evidence="2">Grasp-with-spasm system SPASM domain peptide maturase</fullName>
    </submittedName>
</protein>
<organism evidence="2 3">
    <name type="scientific">Chryseobacterium oryctis</name>
    <dbReference type="NCBI Taxonomy" id="2952618"/>
    <lineage>
        <taxon>Bacteria</taxon>
        <taxon>Pseudomonadati</taxon>
        <taxon>Bacteroidota</taxon>
        <taxon>Flavobacteriia</taxon>
        <taxon>Flavobacteriales</taxon>
        <taxon>Weeksellaceae</taxon>
        <taxon>Chryseobacterium group</taxon>
        <taxon>Chryseobacterium</taxon>
    </lineage>
</organism>
<keyword evidence="3" id="KW-1185">Reference proteome</keyword>
<evidence type="ECO:0000313" key="3">
    <source>
        <dbReference type="Proteomes" id="UP001163719"/>
    </source>
</evidence>
<dbReference type="Proteomes" id="UP001163719">
    <property type="component" value="Unassembled WGS sequence"/>
</dbReference>
<dbReference type="InterPro" id="IPR058240">
    <property type="entry name" value="rSAM_sf"/>
</dbReference>
<accession>A0ABT3HQW4</accession>
<dbReference type="InterPro" id="IPR013785">
    <property type="entry name" value="Aldolase_TIM"/>
</dbReference>
<proteinExistence type="predicted"/>
<dbReference type="NCBIfam" id="TIGR04193">
    <property type="entry name" value="SPASM_w_grasp"/>
    <property type="match status" value="1"/>
</dbReference>
<evidence type="ECO:0000313" key="2">
    <source>
        <dbReference type="EMBL" id="MCW3162180.1"/>
    </source>
</evidence>
<dbReference type="RefSeq" id="WP_264744102.1">
    <property type="nucleotide sequence ID" value="NZ_JAPDHV010000006.1"/>
</dbReference>
<gene>
    <name evidence="2" type="primary">gwsS</name>
    <name evidence="2" type="ORF">OH806_12985</name>
</gene>
<dbReference type="SUPFAM" id="SSF102114">
    <property type="entry name" value="Radical SAM enzymes"/>
    <property type="match status" value="1"/>
</dbReference>
<feature type="domain" description="4Fe4S-binding SPASM" evidence="1">
    <location>
        <begin position="242"/>
        <end position="298"/>
    </location>
</feature>
<dbReference type="Pfam" id="PF13186">
    <property type="entry name" value="SPASM"/>
    <property type="match status" value="1"/>
</dbReference>
<name>A0ABT3HQW4_9FLAO</name>
<reference evidence="2" key="1">
    <citation type="submission" date="2022-10" db="EMBL/GenBank/DDBJ databases">
        <title>Chryseobacterium babae sp. nov. isolated from the gut of the beetle Oryctes rhinoceros, and Chryseobacterium kimseyorum sp. nov., isolated from a stick insect rearing cage.</title>
        <authorList>
            <person name="Shelomi M."/>
            <person name="Han C.-J."/>
            <person name="Chen W.-M."/>
            <person name="Chen H.-K."/>
            <person name="Liaw S.-J."/>
            <person name="Muhle E."/>
            <person name="Clermont D."/>
        </authorList>
    </citation>
    <scope>NUCLEOTIDE SEQUENCE</scope>
    <source>
        <strain evidence="2">WLa1L2M3</strain>
    </source>
</reference>
<dbReference type="InterPro" id="IPR026497">
    <property type="entry name" value="GRASP-with-SPASM"/>
</dbReference>
<dbReference type="Gene3D" id="3.20.20.70">
    <property type="entry name" value="Aldolase class I"/>
    <property type="match status" value="1"/>
</dbReference>
<sequence length="362" mass="42552">MKYFNLFSDILITKGATRIIISDLQRNVSELFPLELYDVIKEFKEKSIEDIMESYDLESQNFIKDYINVLLENEFGFITEGNWDHNFLPFSYEFSTPNEIANAFLEIENIDILEKIIVVLSDLGCEQVVIHYDKELSLEQFMQIENYFKNSSVTTLEIFSLYSDNVNESLLAGVNQFCSRIYSLIFYCCKKKLFKPKNEYKFVVTFTEEQIKLNSCGKVDLKYFNTNLPKVLEAINHNSCLHKKISIDKDGNIKNCPSMSESFGNIRDTTLEEALQHKDFKKYWNLTKDNIEVCKDCEFRYICTDCRAYTERTHISNVGFDTSKPLKCGYNPYTGEWEEWSKNPLKQKAINFYDMKELVKNR</sequence>
<dbReference type="EMBL" id="JAPDHV010000006">
    <property type="protein sequence ID" value="MCW3162180.1"/>
    <property type="molecule type" value="Genomic_DNA"/>
</dbReference>
<comment type="caution">
    <text evidence="2">The sequence shown here is derived from an EMBL/GenBank/DDBJ whole genome shotgun (WGS) entry which is preliminary data.</text>
</comment>
<dbReference type="InterPro" id="IPR023885">
    <property type="entry name" value="4Fe4S-binding_SPASM_dom"/>
</dbReference>
<dbReference type="NCBIfam" id="TIGR04085">
    <property type="entry name" value="rSAM_more_4Fe4S"/>
    <property type="match status" value="1"/>
</dbReference>